<sequence>MPSQNNNKRSLLLLLVMGLVAVMSCTKEDEYKKYITNGSEIRYTGKLDSMEIRSGYNRVEVSGLFMGDPNVASCKIYWDSRRDSVTLLVKRTSGVDTLRHIISGLSEGSHSFEIVTFDMSGNHSVSVKGSGYVYGDRYKGALLNRPVTSAELDAEGNAVITWGDFDITSGARGTIHTYTNNSNETVSVYAPVQQTTTKLPGYKAGTRYDYKTVYLPDSSAIDTFYSASDNQGVKANITATYIKNAGPPFLASSSGGRWGIPADWTVNADVKNAGGYGGLDAGSWLPSAALSMEAGWGLPAVPNGKIYQTFTLPAGKYAFEVVTGDCSDSPTTKYISVAKGASLPDIDNVATEALQYITISKYTTNKLQFELTEATQISIGFQAKLPDTGTFFKVFNVKLYSMP</sequence>
<gene>
    <name evidence="2" type="ORF">GO493_13935</name>
</gene>
<dbReference type="Pfam" id="PF16389">
    <property type="entry name" value="DUF4998"/>
    <property type="match status" value="1"/>
</dbReference>
<evidence type="ECO:0000259" key="1">
    <source>
        <dbReference type="Pfam" id="PF16405"/>
    </source>
</evidence>
<keyword evidence="3" id="KW-1185">Reference proteome</keyword>
<comment type="caution">
    <text evidence="2">The sequence shown here is derived from an EMBL/GenBank/DDBJ whole genome shotgun (WGS) entry which is preliminary data.</text>
</comment>
<dbReference type="AlphaFoldDB" id="A0A7K1U506"/>
<accession>A0A7K1U506</accession>
<evidence type="ECO:0000313" key="2">
    <source>
        <dbReference type="EMBL" id="MVT09366.1"/>
    </source>
</evidence>
<feature type="domain" description="DUF5013" evidence="1">
    <location>
        <begin position="243"/>
        <end position="380"/>
    </location>
</feature>
<protein>
    <submittedName>
        <fullName evidence="2">DUF5013 domain-containing protein</fullName>
    </submittedName>
</protein>
<name>A0A7K1U506_9BACT</name>
<dbReference type="EMBL" id="WRXN01000005">
    <property type="protein sequence ID" value="MVT09366.1"/>
    <property type="molecule type" value="Genomic_DNA"/>
</dbReference>
<reference evidence="2 3" key="1">
    <citation type="submission" date="2019-12" db="EMBL/GenBank/DDBJ databases">
        <title>Chitinophaga sp. strain ysch24 (GDMCC 1.1355), whole genome shotgun sequence.</title>
        <authorList>
            <person name="Zhang X."/>
        </authorList>
    </citation>
    <scope>NUCLEOTIDE SEQUENCE [LARGE SCALE GENOMIC DNA]</scope>
    <source>
        <strain evidence="3">ysch24</strain>
    </source>
</reference>
<evidence type="ECO:0000313" key="3">
    <source>
        <dbReference type="Proteomes" id="UP000461730"/>
    </source>
</evidence>
<proteinExistence type="predicted"/>
<organism evidence="2 3">
    <name type="scientific">Chitinophaga tropicalis</name>
    <dbReference type="NCBI Taxonomy" id="2683588"/>
    <lineage>
        <taxon>Bacteria</taxon>
        <taxon>Pseudomonadati</taxon>
        <taxon>Bacteroidota</taxon>
        <taxon>Chitinophagia</taxon>
        <taxon>Chitinophagales</taxon>
        <taxon>Chitinophagaceae</taxon>
        <taxon>Chitinophaga</taxon>
    </lineage>
</organism>
<dbReference type="Proteomes" id="UP000461730">
    <property type="component" value="Unassembled WGS sequence"/>
</dbReference>
<dbReference type="RefSeq" id="WP_157306807.1">
    <property type="nucleotide sequence ID" value="NZ_WRXN01000005.1"/>
</dbReference>
<dbReference type="Pfam" id="PF16405">
    <property type="entry name" value="DUF5013"/>
    <property type="match status" value="1"/>
</dbReference>
<dbReference type="InterPro" id="IPR032181">
    <property type="entry name" value="DUF5013"/>
</dbReference>